<protein>
    <submittedName>
        <fullName evidence="3">Uncharacterized protein</fullName>
    </submittedName>
</protein>
<reference evidence="3" key="1">
    <citation type="submission" date="2020-05" db="EMBL/GenBank/DDBJ databases">
        <title>WGS assembly of Panicum virgatum.</title>
        <authorList>
            <person name="Lovell J.T."/>
            <person name="Jenkins J."/>
            <person name="Shu S."/>
            <person name="Juenger T.E."/>
            <person name="Schmutz J."/>
        </authorList>
    </citation>
    <scope>NUCLEOTIDE SEQUENCE</scope>
    <source>
        <strain evidence="3">AP13</strain>
    </source>
</reference>
<accession>A0A8T0VU08</accession>
<dbReference type="Proteomes" id="UP000823388">
    <property type="component" value="Chromosome 2N"/>
</dbReference>
<feature type="region of interest" description="Disordered" evidence="2">
    <location>
        <begin position="1"/>
        <end position="38"/>
    </location>
</feature>
<gene>
    <name evidence="3" type="ORF">PVAP13_2NG599100</name>
</gene>
<dbReference type="AlphaFoldDB" id="A0A8T0VU08"/>
<sequence>MARAPKKRKASGEISTKHSDGGHRRRARTHLSSLFPAEQFATAMPHHRHQGGAAPADEAPSPRPSAAGCYAFLTRSHRAAGGYRRLDSASARALGDEAAAAAATAAVRVEVGMTRERAKSVFHVDPAVLEAGSVRRLLAAAGRRSPGGGVAVAVDALLFEHLLWLATMAGAGSGEAVGGEDHDLSEIVEFYSQDDDDDDGDDHHHIRVLNFDA</sequence>
<dbReference type="OrthoDB" id="691488at2759"/>
<keyword evidence="4" id="KW-1185">Reference proteome</keyword>
<dbReference type="PANTHER" id="PTHR35296">
    <property type="entry name" value="EXPRESSED PROTEIN"/>
    <property type="match status" value="1"/>
</dbReference>
<dbReference type="GO" id="GO:0009733">
    <property type="term" value="P:response to auxin"/>
    <property type="evidence" value="ECO:0007669"/>
    <property type="project" value="InterPro"/>
</dbReference>
<dbReference type="PANTHER" id="PTHR35296:SF1">
    <property type="entry name" value="OS02G0445700 PROTEIN"/>
    <property type="match status" value="1"/>
</dbReference>
<comment type="similarity">
    <text evidence="1">Belongs to the ARG7 family.</text>
</comment>
<proteinExistence type="inferred from homology"/>
<evidence type="ECO:0000256" key="2">
    <source>
        <dbReference type="SAM" id="MobiDB-lite"/>
    </source>
</evidence>
<comment type="caution">
    <text evidence="3">The sequence shown here is derived from an EMBL/GenBank/DDBJ whole genome shotgun (WGS) entry which is preliminary data.</text>
</comment>
<evidence type="ECO:0000313" key="4">
    <source>
        <dbReference type="Proteomes" id="UP000823388"/>
    </source>
</evidence>
<dbReference type="InterPro" id="IPR003676">
    <property type="entry name" value="SAUR_fam"/>
</dbReference>
<evidence type="ECO:0000256" key="1">
    <source>
        <dbReference type="ARBA" id="ARBA00006974"/>
    </source>
</evidence>
<dbReference type="EMBL" id="CM029040">
    <property type="protein sequence ID" value="KAG2638518.1"/>
    <property type="molecule type" value="Genomic_DNA"/>
</dbReference>
<name>A0A8T0VU08_PANVG</name>
<evidence type="ECO:0000313" key="3">
    <source>
        <dbReference type="EMBL" id="KAG2638518.1"/>
    </source>
</evidence>
<organism evidence="3 4">
    <name type="scientific">Panicum virgatum</name>
    <name type="common">Blackwell switchgrass</name>
    <dbReference type="NCBI Taxonomy" id="38727"/>
    <lineage>
        <taxon>Eukaryota</taxon>
        <taxon>Viridiplantae</taxon>
        <taxon>Streptophyta</taxon>
        <taxon>Embryophyta</taxon>
        <taxon>Tracheophyta</taxon>
        <taxon>Spermatophyta</taxon>
        <taxon>Magnoliopsida</taxon>
        <taxon>Liliopsida</taxon>
        <taxon>Poales</taxon>
        <taxon>Poaceae</taxon>
        <taxon>PACMAD clade</taxon>
        <taxon>Panicoideae</taxon>
        <taxon>Panicodae</taxon>
        <taxon>Paniceae</taxon>
        <taxon>Panicinae</taxon>
        <taxon>Panicum</taxon>
        <taxon>Panicum sect. Hiantes</taxon>
    </lineage>
</organism>